<accession>A0A3R9ZSL3</accession>
<dbReference type="InterPro" id="IPR025515">
    <property type="entry name" value="DUF4403"/>
</dbReference>
<dbReference type="Proteomes" id="UP000278398">
    <property type="component" value="Unassembled WGS sequence"/>
</dbReference>
<comment type="caution">
    <text evidence="2">The sequence shown here is derived from an EMBL/GenBank/DDBJ whole genome shotgun (WGS) entry which is preliminary data.</text>
</comment>
<feature type="signal peptide" evidence="1">
    <location>
        <begin position="1"/>
        <end position="22"/>
    </location>
</feature>
<dbReference type="OrthoDB" id="8066817at2"/>
<evidence type="ECO:0000313" key="3">
    <source>
        <dbReference type="Proteomes" id="UP000278398"/>
    </source>
</evidence>
<feature type="chain" id="PRO_5018700521" evidence="1">
    <location>
        <begin position="23"/>
        <end position="476"/>
    </location>
</feature>
<gene>
    <name evidence="2" type="ORF">EJC49_09140</name>
</gene>
<protein>
    <submittedName>
        <fullName evidence="2">DUF4403 family protein</fullName>
    </submittedName>
</protein>
<dbReference type="RefSeq" id="WP_126699498.1">
    <property type="nucleotide sequence ID" value="NZ_RWKW01000032.1"/>
</dbReference>
<proteinExistence type="predicted"/>
<sequence length="476" mass="51187">MSRFTMAFLMASASIFVSSANAQQTQSSVVVPVSLNLAAAQARLNAEVPDVLYSVDQGQNCGRVKLPWPLRGSVGIDCHVTGQALKNGPITVGGVGRQILVSAPVRAWVTARGRGEVGRHIRETAEAAVTLSIAATPTIDAEWNVGLAIDHSLHWDQRPTVRLLGLIEITFASLVEPKIHELIEAQKAKLPALIADLKVKEKMEKAWAELQKPMKLSDAPPAWLAFKPSGIGFSGISTEDNILKVRAVLSGETSVSLGAAPESAPVPLPQLSPDVPTDGNFNLNIPIRLPLAELEAVANQEVDKLGEIKAGDLHVLTLSDVKLRAVDGALAIEAYALLDNKGGWLDWLDVFHWFDVKGTVHLKARPIVDDEKRLLKLADLDFDTSTSSLPVDALVETLRLPLIRQLLEKLVSYDYGADADKATAEANKHLTRDLGEGFRLDGTLQKVGVVQPVIDPQAIALPLALQGTLQVAFGLN</sequence>
<organism evidence="2 3">
    <name type="scientific">Aquibium carbonis</name>
    <dbReference type="NCBI Taxonomy" id="2495581"/>
    <lineage>
        <taxon>Bacteria</taxon>
        <taxon>Pseudomonadati</taxon>
        <taxon>Pseudomonadota</taxon>
        <taxon>Alphaproteobacteria</taxon>
        <taxon>Hyphomicrobiales</taxon>
        <taxon>Phyllobacteriaceae</taxon>
        <taxon>Aquibium</taxon>
    </lineage>
</organism>
<dbReference type="EMBL" id="RWKW01000032">
    <property type="protein sequence ID" value="RST86726.1"/>
    <property type="molecule type" value="Genomic_DNA"/>
</dbReference>
<dbReference type="Pfam" id="PF14356">
    <property type="entry name" value="DUF4403"/>
    <property type="match status" value="1"/>
</dbReference>
<reference evidence="2 3" key="1">
    <citation type="submission" date="2018-12" db="EMBL/GenBank/DDBJ databases">
        <title>Mesorhizobium carbonis sp. nov., isolated from coal mine water.</title>
        <authorList>
            <person name="Xin W."/>
            <person name="Xu Z."/>
            <person name="Xiang F."/>
            <person name="Zhang J."/>
            <person name="Xi L."/>
            <person name="Liu J."/>
        </authorList>
    </citation>
    <scope>NUCLEOTIDE SEQUENCE [LARGE SCALE GENOMIC DNA]</scope>
    <source>
        <strain evidence="2 3">B2.3</strain>
    </source>
</reference>
<keyword evidence="3" id="KW-1185">Reference proteome</keyword>
<evidence type="ECO:0000313" key="2">
    <source>
        <dbReference type="EMBL" id="RST86726.1"/>
    </source>
</evidence>
<evidence type="ECO:0000256" key="1">
    <source>
        <dbReference type="SAM" id="SignalP"/>
    </source>
</evidence>
<keyword evidence="1" id="KW-0732">Signal</keyword>
<name>A0A3R9ZSL3_9HYPH</name>
<dbReference type="AlphaFoldDB" id="A0A3R9ZSL3"/>